<evidence type="ECO:0000313" key="1">
    <source>
        <dbReference type="EMBL" id="OYR28544.1"/>
    </source>
</evidence>
<accession>A0A256GN00</accession>
<keyword evidence="2" id="KW-1185">Reference proteome</keyword>
<protein>
    <submittedName>
        <fullName evidence="1">Uncharacterized protein</fullName>
    </submittedName>
</protein>
<dbReference type="AlphaFoldDB" id="A0A256GN00"/>
<evidence type="ECO:0000313" key="2">
    <source>
        <dbReference type="Proteomes" id="UP000216188"/>
    </source>
</evidence>
<dbReference type="EMBL" id="NNRM01000014">
    <property type="protein sequence ID" value="OYR28544.1"/>
    <property type="molecule type" value="Genomic_DNA"/>
</dbReference>
<comment type="caution">
    <text evidence="1">The sequence shown here is derived from an EMBL/GenBank/DDBJ whole genome shotgun (WGS) entry which is preliminary data.</text>
</comment>
<sequence>MALSPICPNQNTASYADQPVGTIAANSPAVIKIPQFHAVIGFGMSVTNYP</sequence>
<gene>
    <name evidence="1" type="ORF">CEV34_1113</name>
</gene>
<name>A0A256GN00_9HYPH</name>
<organism evidence="1 2">
    <name type="scientific">Brucella pseudogrignonensis</name>
    <dbReference type="NCBI Taxonomy" id="419475"/>
    <lineage>
        <taxon>Bacteria</taxon>
        <taxon>Pseudomonadati</taxon>
        <taxon>Pseudomonadota</taxon>
        <taxon>Alphaproteobacteria</taxon>
        <taxon>Hyphomicrobiales</taxon>
        <taxon>Brucellaceae</taxon>
        <taxon>Brucella/Ochrobactrum group</taxon>
        <taxon>Brucella</taxon>
    </lineage>
</organism>
<dbReference type="Proteomes" id="UP000216188">
    <property type="component" value="Unassembled WGS sequence"/>
</dbReference>
<reference evidence="1 2" key="1">
    <citation type="submission" date="2017-07" db="EMBL/GenBank/DDBJ databases">
        <title>Phylogenetic study on the rhizospheric bacterium Ochrobactrum sp. A44.</title>
        <authorList>
            <person name="Krzyzanowska D.M."/>
            <person name="Ossowicki A."/>
            <person name="Rajewska M."/>
            <person name="Maciag T."/>
            <person name="Kaczynski Z."/>
            <person name="Czerwicka M."/>
            <person name="Jafra S."/>
        </authorList>
    </citation>
    <scope>NUCLEOTIDE SEQUENCE [LARGE SCALE GENOMIC DNA]</scope>
    <source>
        <strain evidence="1 2">CCUG 30717</strain>
    </source>
</reference>
<proteinExistence type="predicted"/>